<evidence type="ECO:0000313" key="2">
    <source>
        <dbReference type="Proteomes" id="UP000807504"/>
    </source>
</evidence>
<proteinExistence type="predicted"/>
<protein>
    <submittedName>
        <fullName evidence="1">Uncharacterized protein</fullName>
    </submittedName>
</protein>
<organism evidence="1 2">
    <name type="scientific">Argiope bruennichi</name>
    <name type="common">Wasp spider</name>
    <name type="synonym">Aranea bruennichi</name>
    <dbReference type="NCBI Taxonomy" id="94029"/>
    <lineage>
        <taxon>Eukaryota</taxon>
        <taxon>Metazoa</taxon>
        <taxon>Ecdysozoa</taxon>
        <taxon>Arthropoda</taxon>
        <taxon>Chelicerata</taxon>
        <taxon>Arachnida</taxon>
        <taxon>Araneae</taxon>
        <taxon>Araneomorphae</taxon>
        <taxon>Entelegynae</taxon>
        <taxon>Araneoidea</taxon>
        <taxon>Araneidae</taxon>
        <taxon>Argiope</taxon>
    </lineage>
</organism>
<keyword evidence="2" id="KW-1185">Reference proteome</keyword>
<dbReference type="AlphaFoldDB" id="A0A8T0EZE1"/>
<reference evidence="1" key="2">
    <citation type="submission" date="2020-06" db="EMBL/GenBank/DDBJ databases">
        <authorList>
            <person name="Sheffer M."/>
        </authorList>
    </citation>
    <scope>NUCLEOTIDE SEQUENCE</scope>
</reference>
<dbReference type="EMBL" id="JABXBU010001863">
    <property type="protein sequence ID" value="KAF8781702.1"/>
    <property type="molecule type" value="Genomic_DNA"/>
</dbReference>
<name>A0A8T0EZE1_ARGBR</name>
<accession>A0A8T0EZE1</accession>
<reference evidence="1" key="1">
    <citation type="journal article" date="2020" name="bioRxiv">
        <title>Chromosome-level reference genome of the European wasp spider Argiope bruennichi: a resource for studies on range expansion and evolutionary adaptation.</title>
        <authorList>
            <person name="Sheffer M.M."/>
            <person name="Hoppe A."/>
            <person name="Krehenwinkel H."/>
            <person name="Uhl G."/>
            <person name="Kuss A.W."/>
            <person name="Jensen L."/>
            <person name="Jensen C."/>
            <person name="Gillespie R.G."/>
            <person name="Hoff K.J."/>
            <person name="Prost S."/>
        </authorList>
    </citation>
    <scope>NUCLEOTIDE SEQUENCE</scope>
</reference>
<evidence type="ECO:0000313" key="1">
    <source>
        <dbReference type="EMBL" id="KAF8781702.1"/>
    </source>
</evidence>
<sequence>MTKSEQKDDYRKDYDISVDTLFYSCEFTDHFCCCKLARKFPTVVEAFEYMNSLFDEEFDDPKMTIIPPKPDAVSDEETIEGSFTNCNIDETCGDLEIRDTAETLEVLLNI</sequence>
<gene>
    <name evidence="1" type="ORF">HNY73_012072</name>
</gene>
<comment type="caution">
    <text evidence="1">The sequence shown here is derived from an EMBL/GenBank/DDBJ whole genome shotgun (WGS) entry which is preliminary data.</text>
</comment>
<dbReference type="Proteomes" id="UP000807504">
    <property type="component" value="Unassembled WGS sequence"/>
</dbReference>